<gene>
    <name evidence="2" type="ORF">AMTR_s00106p00078980</name>
</gene>
<keyword evidence="3" id="KW-1185">Reference proteome</keyword>
<dbReference type="HOGENOM" id="CLU_2174403_0_0_1"/>
<protein>
    <submittedName>
        <fullName evidence="2">Uncharacterized protein</fullName>
    </submittedName>
</protein>
<dbReference type="Gramene" id="ERN00703">
    <property type="protein sequence ID" value="ERN00703"/>
    <property type="gene ID" value="AMTR_s00106p00078980"/>
</dbReference>
<evidence type="ECO:0000313" key="2">
    <source>
        <dbReference type="EMBL" id="ERN00703.1"/>
    </source>
</evidence>
<name>W1NYI8_AMBTC</name>
<dbReference type="AlphaFoldDB" id="W1NYI8"/>
<accession>W1NYI8</accession>
<dbReference type="Proteomes" id="UP000017836">
    <property type="component" value="Unassembled WGS sequence"/>
</dbReference>
<dbReference type="eggNOG" id="ENOG502T0J1">
    <property type="taxonomic scope" value="Eukaryota"/>
</dbReference>
<feature type="compositionally biased region" description="Basic and acidic residues" evidence="1">
    <location>
        <begin position="1"/>
        <end position="13"/>
    </location>
</feature>
<organism evidence="2 3">
    <name type="scientific">Amborella trichopoda</name>
    <dbReference type="NCBI Taxonomy" id="13333"/>
    <lineage>
        <taxon>Eukaryota</taxon>
        <taxon>Viridiplantae</taxon>
        <taxon>Streptophyta</taxon>
        <taxon>Embryophyta</taxon>
        <taxon>Tracheophyta</taxon>
        <taxon>Spermatophyta</taxon>
        <taxon>Magnoliopsida</taxon>
        <taxon>Amborellales</taxon>
        <taxon>Amborellaceae</taxon>
        <taxon>Amborella</taxon>
    </lineage>
</organism>
<evidence type="ECO:0000313" key="3">
    <source>
        <dbReference type="Proteomes" id="UP000017836"/>
    </source>
</evidence>
<sequence>MTSHHDEIKEDSNTHASFTVTEETELASSELADYQSIDAEIRRLEEPEELALIAVSNFEDINYNQDWIVDLGRSNHLTRGTAKFLNLTEYKGGKIVVTANNTRTCTMCQE</sequence>
<proteinExistence type="predicted"/>
<dbReference type="EMBL" id="KI394815">
    <property type="protein sequence ID" value="ERN00703.1"/>
    <property type="molecule type" value="Genomic_DNA"/>
</dbReference>
<reference evidence="3" key="1">
    <citation type="journal article" date="2013" name="Science">
        <title>The Amborella genome and the evolution of flowering plants.</title>
        <authorList>
            <consortium name="Amborella Genome Project"/>
        </authorList>
    </citation>
    <scope>NUCLEOTIDE SEQUENCE [LARGE SCALE GENOMIC DNA]</scope>
</reference>
<feature type="region of interest" description="Disordered" evidence="1">
    <location>
        <begin position="1"/>
        <end position="24"/>
    </location>
</feature>
<evidence type="ECO:0000256" key="1">
    <source>
        <dbReference type="SAM" id="MobiDB-lite"/>
    </source>
</evidence>